<name>A0A934RM09_9BACT</name>
<gene>
    <name evidence="2" type="ORF">JIN78_04160</name>
</gene>
<evidence type="ECO:0000313" key="2">
    <source>
        <dbReference type="EMBL" id="MBK1833245.1"/>
    </source>
</evidence>
<dbReference type="InterPro" id="IPR013424">
    <property type="entry name" value="Ice-binding_C"/>
</dbReference>
<dbReference type="RefSeq" id="WP_377174641.1">
    <property type="nucleotide sequence ID" value="NZ_JBHUJA010000047.1"/>
</dbReference>
<accession>A0A934RM09</accession>
<comment type="caution">
    <text evidence="2">The sequence shown here is derived from an EMBL/GenBank/DDBJ whole genome shotgun (WGS) entry which is preliminary data.</text>
</comment>
<evidence type="ECO:0000313" key="3">
    <source>
        <dbReference type="Proteomes" id="UP000604083"/>
    </source>
</evidence>
<dbReference type="AlphaFoldDB" id="A0A934RM09"/>
<dbReference type="Proteomes" id="UP000604083">
    <property type="component" value="Unassembled WGS sequence"/>
</dbReference>
<evidence type="ECO:0000256" key="1">
    <source>
        <dbReference type="SAM" id="SignalP"/>
    </source>
</evidence>
<dbReference type="SUPFAM" id="SSF69304">
    <property type="entry name" value="Tricorn protease N-terminal domain"/>
    <property type="match status" value="1"/>
</dbReference>
<keyword evidence="1" id="KW-0732">Signal</keyword>
<dbReference type="EMBL" id="JAENIO010000006">
    <property type="protein sequence ID" value="MBK1833245.1"/>
    <property type="molecule type" value="Genomic_DNA"/>
</dbReference>
<reference evidence="2" key="1">
    <citation type="submission" date="2021-01" db="EMBL/GenBank/DDBJ databases">
        <title>Modified the classification status of verrucomicrobia.</title>
        <authorList>
            <person name="Feng X."/>
        </authorList>
    </citation>
    <scope>NUCLEOTIDE SEQUENCE</scope>
    <source>
        <strain evidence="2">KCTC 12986</strain>
    </source>
</reference>
<keyword evidence="3" id="KW-1185">Reference proteome</keyword>
<feature type="chain" id="PRO_5037419060" evidence="1">
    <location>
        <begin position="21"/>
        <end position="290"/>
    </location>
</feature>
<protein>
    <submittedName>
        <fullName evidence="2">PEP-CTERM sorting domain-containing protein</fullName>
    </submittedName>
</protein>
<organism evidence="2 3">
    <name type="scientific">Roseibacillus ishigakijimensis</name>
    <dbReference type="NCBI Taxonomy" id="454146"/>
    <lineage>
        <taxon>Bacteria</taxon>
        <taxon>Pseudomonadati</taxon>
        <taxon>Verrucomicrobiota</taxon>
        <taxon>Verrucomicrobiia</taxon>
        <taxon>Verrucomicrobiales</taxon>
        <taxon>Verrucomicrobiaceae</taxon>
        <taxon>Roseibacillus</taxon>
    </lineage>
</organism>
<sequence>MKHLTLTSSFLLSLTNPMLAQTSTTDYWAFATFEASLYGFTSANERVLITSSLTASPTAYAANHLATDSANNRIIYALNELPNNASSDVVAIFEYDLATNTRTNITGTANLASTVGVSLGGGSFYDGAYYLWDDYGSAQGLVRFTFDSNGVINGSSKPYGNDNSIGLLGDIAIDRNGQLFILNADNELYRADLNNTSVSPTLVGDYSAYLGNGQLFVDADGQLISRADSSADWVILDPEQPGILGTLTGPSQFSAYSDLAEGGIVGVVPEPSATACLLLGGLLSTRRRRN</sequence>
<proteinExistence type="predicted"/>
<dbReference type="NCBIfam" id="TIGR02595">
    <property type="entry name" value="PEP_CTERM"/>
    <property type="match status" value="1"/>
</dbReference>
<feature type="signal peptide" evidence="1">
    <location>
        <begin position="1"/>
        <end position="20"/>
    </location>
</feature>